<evidence type="ECO:0000313" key="2">
    <source>
        <dbReference type="Proteomes" id="UP000733379"/>
    </source>
</evidence>
<gene>
    <name evidence="1" type="ORF">KO481_22305</name>
</gene>
<evidence type="ECO:0000313" key="1">
    <source>
        <dbReference type="EMBL" id="MBU3064253.1"/>
    </source>
</evidence>
<name>A0ABS6B293_9NOCA</name>
<accession>A0ABS6B293</accession>
<comment type="caution">
    <text evidence="1">The sequence shown here is derived from an EMBL/GenBank/DDBJ whole genome shotgun (WGS) entry which is preliminary data.</text>
</comment>
<sequence length="57" mass="5930">MTVELAITQVWDLPSREALLVTGPLTSGKINQGTVLRNATAGAEIAARGLELQVVVG</sequence>
<dbReference type="EMBL" id="JAHKNI010000007">
    <property type="protein sequence ID" value="MBU3064253.1"/>
    <property type="molecule type" value="Genomic_DNA"/>
</dbReference>
<keyword evidence="2" id="KW-1185">Reference proteome</keyword>
<protein>
    <submittedName>
        <fullName evidence="1">Uncharacterized protein</fullName>
    </submittedName>
</protein>
<reference evidence="1 2" key="1">
    <citation type="submission" date="2021-06" db="EMBL/GenBank/DDBJ databases">
        <title>Actinomycetes sequencing.</title>
        <authorList>
            <person name="Shan Q."/>
        </authorList>
    </citation>
    <scope>NUCLEOTIDE SEQUENCE [LARGE SCALE GENOMIC DNA]</scope>
    <source>
        <strain evidence="1 2">NEAU-G5</strain>
    </source>
</reference>
<proteinExistence type="predicted"/>
<organism evidence="1 2">
    <name type="scientific">Nocardia albiluteola</name>
    <dbReference type="NCBI Taxonomy" id="2842303"/>
    <lineage>
        <taxon>Bacteria</taxon>
        <taxon>Bacillati</taxon>
        <taxon>Actinomycetota</taxon>
        <taxon>Actinomycetes</taxon>
        <taxon>Mycobacteriales</taxon>
        <taxon>Nocardiaceae</taxon>
        <taxon>Nocardia</taxon>
    </lineage>
</organism>
<dbReference type="Proteomes" id="UP000733379">
    <property type="component" value="Unassembled WGS sequence"/>
</dbReference>
<dbReference type="RefSeq" id="WP_215919328.1">
    <property type="nucleotide sequence ID" value="NZ_JAHKNI010000007.1"/>
</dbReference>